<protein>
    <submittedName>
        <fullName evidence="4">Acyl-CoA dehydrogenase</fullName>
    </submittedName>
</protein>
<feature type="domain" description="Acyl-CoA oxidase/dehydrogenase middle" evidence="2">
    <location>
        <begin position="113"/>
        <end position="208"/>
    </location>
</feature>
<dbReference type="GO" id="GO:0003995">
    <property type="term" value="F:acyl-CoA dehydrogenase activity"/>
    <property type="evidence" value="ECO:0007669"/>
    <property type="project" value="TreeGrafter"/>
</dbReference>
<dbReference type="PANTHER" id="PTHR43884">
    <property type="entry name" value="ACYL-COA DEHYDROGENASE"/>
    <property type="match status" value="1"/>
</dbReference>
<dbReference type="InterPro" id="IPR037069">
    <property type="entry name" value="AcylCoA_DH/ox_N_sf"/>
</dbReference>
<dbReference type="GO" id="GO:0050660">
    <property type="term" value="F:flavin adenine dinucleotide binding"/>
    <property type="evidence" value="ECO:0007669"/>
    <property type="project" value="InterPro"/>
</dbReference>
<evidence type="ECO:0000256" key="1">
    <source>
        <dbReference type="ARBA" id="ARBA00022630"/>
    </source>
</evidence>
<evidence type="ECO:0000259" key="2">
    <source>
        <dbReference type="Pfam" id="PF02770"/>
    </source>
</evidence>
<dbReference type="AlphaFoldDB" id="A0A2I1K4U1"/>
<dbReference type="InterPro" id="IPR036250">
    <property type="entry name" value="AcylCo_DH-like_C"/>
</dbReference>
<dbReference type="EMBL" id="PKHE01000001">
    <property type="protein sequence ID" value="PKY90656.1"/>
    <property type="molecule type" value="Genomic_DNA"/>
</dbReference>
<dbReference type="Gene3D" id="1.10.540.10">
    <property type="entry name" value="Acyl-CoA dehydrogenase/oxidase, N-terminal domain"/>
    <property type="match status" value="1"/>
</dbReference>
<name>A0A2I1K4U1_9LACT</name>
<dbReference type="OrthoDB" id="9785203at2"/>
<dbReference type="Gene3D" id="1.20.140.10">
    <property type="entry name" value="Butyryl-CoA Dehydrogenase, subunit A, domain 3"/>
    <property type="match status" value="1"/>
</dbReference>
<accession>A0A2I1K4U1</accession>
<dbReference type="InterPro" id="IPR013786">
    <property type="entry name" value="AcylCoA_DH/ox_N"/>
</dbReference>
<proteinExistence type="predicted"/>
<dbReference type="SUPFAM" id="SSF47203">
    <property type="entry name" value="Acyl-CoA dehydrogenase C-terminal domain-like"/>
    <property type="match status" value="1"/>
</dbReference>
<dbReference type="RefSeq" id="WP_101953632.1">
    <property type="nucleotide sequence ID" value="NZ_PKHE01000001.1"/>
</dbReference>
<reference evidence="4 5" key="1">
    <citation type="submission" date="2017-12" db="EMBL/GenBank/DDBJ databases">
        <title>Phylogenetic diversity of female urinary microbiome.</title>
        <authorList>
            <person name="Thomas-White K."/>
            <person name="Wolfe A.J."/>
        </authorList>
    </citation>
    <scope>NUCLEOTIDE SEQUENCE [LARGE SCALE GENOMIC DNA]</scope>
    <source>
        <strain evidence="4 5">UMB0898</strain>
    </source>
</reference>
<dbReference type="InterPro" id="IPR009100">
    <property type="entry name" value="AcylCoA_DH/oxidase_NM_dom_sf"/>
</dbReference>
<dbReference type="InterPro" id="IPR046373">
    <property type="entry name" value="Acyl-CoA_Oxase/DH_mid-dom_sf"/>
</dbReference>
<evidence type="ECO:0000313" key="4">
    <source>
        <dbReference type="EMBL" id="PKY90656.1"/>
    </source>
</evidence>
<evidence type="ECO:0000259" key="3">
    <source>
        <dbReference type="Pfam" id="PF02771"/>
    </source>
</evidence>
<dbReference type="Gene3D" id="2.40.110.10">
    <property type="entry name" value="Butyryl-CoA Dehydrogenase, subunit A, domain 2"/>
    <property type="match status" value="1"/>
</dbReference>
<dbReference type="Pfam" id="PF02770">
    <property type="entry name" value="Acyl-CoA_dh_M"/>
    <property type="match status" value="1"/>
</dbReference>
<dbReference type="InterPro" id="IPR006091">
    <property type="entry name" value="Acyl-CoA_Oxase/DH_mid-dom"/>
</dbReference>
<evidence type="ECO:0000313" key="5">
    <source>
        <dbReference type="Proteomes" id="UP000234384"/>
    </source>
</evidence>
<dbReference type="Proteomes" id="UP000234384">
    <property type="component" value="Unassembled WGS sequence"/>
</dbReference>
<gene>
    <name evidence="4" type="ORF">CYJ57_00330</name>
</gene>
<dbReference type="Pfam" id="PF02771">
    <property type="entry name" value="Acyl-CoA_dh_N"/>
    <property type="match status" value="1"/>
</dbReference>
<sequence length="377" mass="41092">MTEYYEQAVKFAEEHIAPVARELDEKKEFPMEIFNKLHQEGYLKLLIPTEDGGLGGDIYDHSEIIRAFAIHSATVGLTYMMHNVALNIVLNAAKSDIRAKIVKEVLEEGKILALAYSESGSGVNFYYPDKTRAVKEGDQWIINGGKSMVTSATAASYYMVIAKTGEGKADTDNFIVPLATDGVTFKMERWNGIGLKANVSCPMYMEDVKLSEEYRTGEENSGMEQILTLVAPLFVQGLAAVYSGLNVAISNEAIFHAKDRTFPDGSTLANVDSIKLHLSRIYNYANAGVSACKCSALAAREGVADALPKILSARVIAIENVVESGRLGMLIGGGRAYSQFRNFSRYLADGLAGQVMAPSVDILHQWIGSVLTDQPIP</sequence>
<dbReference type="SUPFAM" id="SSF56645">
    <property type="entry name" value="Acyl-CoA dehydrogenase NM domain-like"/>
    <property type="match status" value="1"/>
</dbReference>
<organism evidence="4 5">
    <name type="scientific">Falseniella ignava</name>
    <dbReference type="NCBI Taxonomy" id="137730"/>
    <lineage>
        <taxon>Bacteria</taxon>
        <taxon>Bacillati</taxon>
        <taxon>Bacillota</taxon>
        <taxon>Bacilli</taxon>
        <taxon>Lactobacillales</taxon>
        <taxon>Aerococcaceae</taxon>
        <taxon>Falseniella</taxon>
    </lineage>
</organism>
<keyword evidence="1" id="KW-0285">Flavoprotein</keyword>
<dbReference type="PANTHER" id="PTHR43884:SF12">
    <property type="entry name" value="ISOVALERYL-COA DEHYDROGENASE, MITOCHONDRIAL-RELATED"/>
    <property type="match status" value="1"/>
</dbReference>
<feature type="domain" description="Acyl-CoA dehydrogenase/oxidase N-terminal" evidence="3">
    <location>
        <begin position="6"/>
        <end position="106"/>
    </location>
</feature>
<comment type="caution">
    <text evidence="4">The sequence shown here is derived from an EMBL/GenBank/DDBJ whole genome shotgun (WGS) entry which is preliminary data.</text>
</comment>